<dbReference type="GO" id="GO:0016787">
    <property type="term" value="F:hydrolase activity"/>
    <property type="evidence" value="ECO:0007669"/>
    <property type="project" value="UniProtKB-KW"/>
</dbReference>
<keyword evidence="4" id="KW-0255">Endonuclease</keyword>
<evidence type="ECO:0000256" key="1">
    <source>
        <dbReference type="ARBA" id="ARBA00006620"/>
    </source>
</evidence>
<evidence type="ECO:0000256" key="6">
    <source>
        <dbReference type="ARBA" id="ARBA00022884"/>
    </source>
</evidence>
<keyword evidence="3" id="KW-0540">Nuclease</keyword>
<evidence type="ECO:0000313" key="8">
    <source>
        <dbReference type="EMBL" id="OGF82435.1"/>
    </source>
</evidence>
<keyword evidence="5" id="KW-0378">Hydrolase</keyword>
<evidence type="ECO:0000256" key="3">
    <source>
        <dbReference type="ARBA" id="ARBA00022722"/>
    </source>
</evidence>
<gene>
    <name evidence="8" type="ORF">A3B18_03785</name>
</gene>
<dbReference type="EMBL" id="MFIE01000019">
    <property type="protein sequence ID" value="OGF82435.1"/>
    <property type="molecule type" value="Genomic_DNA"/>
</dbReference>
<dbReference type="GO" id="GO:0003729">
    <property type="term" value="F:mRNA binding"/>
    <property type="evidence" value="ECO:0007669"/>
    <property type="project" value="InterPro"/>
</dbReference>
<dbReference type="GO" id="GO:0004519">
    <property type="term" value="F:endonuclease activity"/>
    <property type="evidence" value="ECO:0007669"/>
    <property type="project" value="UniProtKB-KW"/>
</dbReference>
<evidence type="ECO:0000256" key="4">
    <source>
        <dbReference type="ARBA" id="ARBA00022759"/>
    </source>
</evidence>
<dbReference type="PANTHER" id="PTHR34873">
    <property type="entry name" value="SSR1766 PROTEIN"/>
    <property type="match status" value="1"/>
</dbReference>
<evidence type="ECO:0000256" key="5">
    <source>
        <dbReference type="ARBA" id="ARBA00022801"/>
    </source>
</evidence>
<dbReference type="InterPro" id="IPR038570">
    <property type="entry name" value="HicA_sf"/>
</dbReference>
<keyword evidence="7" id="KW-0346">Stress response</keyword>
<dbReference type="Gene3D" id="3.30.920.30">
    <property type="entry name" value="Hypothetical protein"/>
    <property type="match status" value="1"/>
</dbReference>
<evidence type="ECO:0000256" key="7">
    <source>
        <dbReference type="ARBA" id="ARBA00023016"/>
    </source>
</evidence>
<name>A0A1F5X3D8_9BACT</name>
<dbReference type="Pfam" id="PF07927">
    <property type="entry name" value="HicA_toxin"/>
    <property type="match status" value="1"/>
</dbReference>
<protein>
    <recommendedName>
        <fullName evidence="10">Toxin HicA</fullName>
    </recommendedName>
</protein>
<organism evidence="8 9">
    <name type="scientific">Candidatus Giovannonibacteria bacterium RIFCSPLOWO2_01_FULL_46_13</name>
    <dbReference type="NCBI Taxonomy" id="1798352"/>
    <lineage>
        <taxon>Bacteria</taxon>
        <taxon>Candidatus Giovannoniibacteriota</taxon>
    </lineage>
</organism>
<proteinExistence type="inferred from homology"/>
<accession>A0A1F5X3D8</accession>
<sequence>MPKSLTPKQVIKLLEQNGFHFVRSKGSHFIYRNSDGKRAIVPYHNKDIPKGTLKSILKQAGLSPEDI</sequence>
<dbReference type="AlphaFoldDB" id="A0A1F5X3D8"/>
<comment type="similarity">
    <text evidence="1">Belongs to the HicA mRNA interferase family.</text>
</comment>
<comment type="caution">
    <text evidence="8">The sequence shown here is derived from an EMBL/GenBank/DDBJ whole genome shotgun (WGS) entry which is preliminary data.</text>
</comment>
<reference evidence="8 9" key="1">
    <citation type="journal article" date="2016" name="Nat. Commun.">
        <title>Thousands of microbial genomes shed light on interconnected biogeochemical processes in an aquifer system.</title>
        <authorList>
            <person name="Anantharaman K."/>
            <person name="Brown C.T."/>
            <person name="Hug L.A."/>
            <person name="Sharon I."/>
            <person name="Castelle C.J."/>
            <person name="Probst A.J."/>
            <person name="Thomas B.C."/>
            <person name="Singh A."/>
            <person name="Wilkins M.J."/>
            <person name="Karaoz U."/>
            <person name="Brodie E.L."/>
            <person name="Williams K.H."/>
            <person name="Hubbard S.S."/>
            <person name="Banfield J.F."/>
        </authorList>
    </citation>
    <scope>NUCLEOTIDE SEQUENCE [LARGE SCALE GENOMIC DNA]</scope>
</reference>
<keyword evidence="2" id="KW-1277">Toxin-antitoxin system</keyword>
<evidence type="ECO:0008006" key="10">
    <source>
        <dbReference type="Google" id="ProtNLM"/>
    </source>
</evidence>
<evidence type="ECO:0000313" key="9">
    <source>
        <dbReference type="Proteomes" id="UP000178684"/>
    </source>
</evidence>
<dbReference type="Proteomes" id="UP000178684">
    <property type="component" value="Unassembled WGS sequence"/>
</dbReference>
<dbReference type="SUPFAM" id="SSF54786">
    <property type="entry name" value="YcfA/nrd intein domain"/>
    <property type="match status" value="1"/>
</dbReference>
<evidence type="ECO:0000256" key="2">
    <source>
        <dbReference type="ARBA" id="ARBA00022649"/>
    </source>
</evidence>
<dbReference type="PANTHER" id="PTHR34873:SF3">
    <property type="entry name" value="ADDICTION MODULE TOXIN, HICA FAMILY"/>
    <property type="match status" value="1"/>
</dbReference>
<keyword evidence="6" id="KW-0694">RNA-binding</keyword>
<dbReference type="InterPro" id="IPR012933">
    <property type="entry name" value="HicA_mRNA_interferase"/>
</dbReference>